<dbReference type="InterPro" id="IPR041049">
    <property type="entry name" value="DUF5615"/>
</dbReference>
<organism evidence="2">
    <name type="scientific">marine sediment metagenome</name>
    <dbReference type="NCBI Taxonomy" id="412755"/>
    <lineage>
        <taxon>unclassified sequences</taxon>
        <taxon>metagenomes</taxon>
        <taxon>ecological metagenomes</taxon>
    </lineage>
</organism>
<feature type="domain" description="DUF5615" evidence="1">
    <location>
        <begin position="10"/>
        <end position="99"/>
    </location>
</feature>
<evidence type="ECO:0000259" key="1">
    <source>
        <dbReference type="Pfam" id="PF18480"/>
    </source>
</evidence>
<protein>
    <recommendedName>
        <fullName evidence="1">DUF5615 domain-containing protein</fullName>
    </recommendedName>
</protein>
<sequence>MNHSKNRKWRIYADKNVEKNTISLLRKKMDVLSVEEDIKLTNQEDSFHYKKAKQLKRLLLTNDKDFWSDQQFKLLESPGVIILISKDKVIAQYLPLLLRKALIVNNPSDNPIFLDGVKIKCSPEEIILKWLNQDSQKAETQKFRWNDLGFKL</sequence>
<proteinExistence type="predicted"/>
<name>A0A0F9K4L6_9ZZZZ</name>
<evidence type="ECO:0000313" key="2">
    <source>
        <dbReference type="EMBL" id="KKM06198.1"/>
    </source>
</evidence>
<reference evidence="2" key="1">
    <citation type="journal article" date="2015" name="Nature">
        <title>Complex archaea that bridge the gap between prokaryotes and eukaryotes.</title>
        <authorList>
            <person name="Spang A."/>
            <person name="Saw J.H."/>
            <person name="Jorgensen S.L."/>
            <person name="Zaremba-Niedzwiedzka K."/>
            <person name="Martijn J."/>
            <person name="Lind A.E."/>
            <person name="van Eijk R."/>
            <person name="Schleper C."/>
            <person name="Guy L."/>
            <person name="Ettema T.J."/>
        </authorList>
    </citation>
    <scope>NUCLEOTIDE SEQUENCE</scope>
</reference>
<dbReference type="AlphaFoldDB" id="A0A0F9K4L6"/>
<dbReference type="EMBL" id="LAZR01016051">
    <property type="protein sequence ID" value="KKM06198.1"/>
    <property type="molecule type" value="Genomic_DNA"/>
</dbReference>
<gene>
    <name evidence="2" type="ORF">LCGC14_1746400</name>
</gene>
<dbReference type="Pfam" id="PF18480">
    <property type="entry name" value="DUF5615"/>
    <property type="match status" value="1"/>
</dbReference>
<accession>A0A0F9K4L6</accession>
<comment type="caution">
    <text evidence="2">The sequence shown here is derived from an EMBL/GenBank/DDBJ whole genome shotgun (WGS) entry which is preliminary data.</text>
</comment>